<evidence type="ECO:0000313" key="10">
    <source>
        <dbReference type="Proteomes" id="UP000253472"/>
    </source>
</evidence>
<dbReference type="EMBL" id="QLNQ01000027">
    <property type="protein sequence ID" value="RCK58941.1"/>
    <property type="molecule type" value="Genomic_DNA"/>
</dbReference>
<sequence>MLLNILDILDDDSAQCSIPPATKHICSYIRHNCDYDYFKISTLYYCKYHTTTSLVLISCCILLSLMLILVSLSILVSNYLFKNLNTLTTQLNLNTQILSFILIPLTNSLPDLLNYYIALNSGSVDLVIGQLMGSLLIMFTVIIGLICILTLGYVVDHPKVLMLDLSILLIVMVLFLEILSDGKITQAECWVMIGSYLGYILFLMFFDKDKLKEFDEEVLLEYHDHSHLYEHPYNIEDAVSILSHEDVTSYGSIRSVSRVNSPTIEEECGNSLQVPGRITSHGMHESGVPEYQTLLIPSSKPSPSPECESDLVDSDVNQEVDANPGYEEEIIMVPQPEESLVQHFLNFVDFLFFTFVPYHHHIESKHRELIIFWYVFETTVLYNYQFLEIPYAYVLPVSLLIYLCSRITELPHAVKLIVVSFVGLTSSLVIISNFAVLTLYLLKNLGLVMRILDYLLGLLVFSLSNSLNDTITNLTISTKINPLLGINSCIGTPLLIVLLGIGVNGLAMTLKTGKSIKFHFTDGVIISTAGLLFSTVCLLVYLPLNKYTIDRKIGAFLVMLYFVITIVEVYLE</sequence>
<protein>
    <recommendedName>
        <fullName evidence="8">Sodium/calcium exchanger membrane region domain-containing protein</fullName>
    </recommendedName>
</protein>
<gene>
    <name evidence="9" type="ORF">Cantr_07781</name>
</gene>
<feature type="domain" description="Sodium/calcium exchanger membrane region" evidence="8">
    <location>
        <begin position="64"/>
        <end position="204"/>
    </location>
</feature>
<dbReference type="InterPro" id="IPR004837">
    <property type="entry name" value="NaCa_Exmemb"/>
</dbReference>
<dbReference type="Pfam" id="PF01699">
    <property type="entry name" value="Na_Ca_ex"/>
    <property type="match status" value="2"/>
</dbReference>
<accession>A0A367Y1P2</accession>
<evidence type="ECO:0000259" key="8">
    <source>
        <dbReference type="Pfam" id="PF01699"/>
    </source>
</evidence>
<dbReference type="GO" id="GO:0016020">
    <property type="term" value="C:membrane"/>
    <property type="evidence" value="ECO:0007669"/>
    <property type="project" value="UniProtKB-SubCell"/>
</dbReference>
<dbReference type="PANTHER" id="PTHR12266:SF0">
    <property type="entry name" value="MITOCHONDRIAL SODIUM_CALCIUM EXCHANGER PROTEIN"/>
    <property type="match status" value="1"/>
</dbReference>
<dbReference type="Gene3D" id="1.20.1420.30">
    <property type="entry name" value="NCX, central ion-binding region"/>
    <property type="match status" value="2"/>
</dbReference>
<dbReference type="GO" id="GO:0008324">
    <property type="term" value="F:monoatomic cation transmembrane transporter activity"/>
    <property type="evidence" value="ECO:0007669"/>
    <property type="project" value="TreeGrafter"/>
</dbReference>
<feature type="transmembrane region" description="Helical" evidence="7">
    <location>
        <begin position="97"/>
        <end position="119"/>
    </location>
</feature>
<dbReference type="Proteomes" id="UP000253472">
    <property type="component" value="Unassembled WGS sequence"/>
</dbReference>
<feature type="transmembrane region" description="Helical" evidence="7">
    <location>
        <begin position="447"/>
        <end position="468"/>
    </location>
</feature>
<organism evidence="9 10">
    <name type="scientific">Candida viswanathii</name>
    <dbReference type="NCBI Taxonomy" id="5486"/>
    <lineage>
        <taxon>Eukaryota</taxon>
        <taxon>Fungi</taxon>
        <taxon>Dikarya</taxon>
        <taxon>Ascomycota</taxon>
        <taxon>Saccharomycotina</taxon>
        <taxon>Pichiomycetes</taxon>
        <taxon>Debaryomycetaceae</taxon>
        <taxon>Candida/Lodderomyces clade</taxon>
        <taxon>Candida</taxon>
    </lineage>
</organism>
<name>A0A367Y1P2_9ASCO</name>
<reference evidence="9 10" key="1">
    <citation type="submission" date="2018-06" db="EMBL/GenBank/DDBJ databases">
        <title>Whole genome sequencing of Candida tropicalis (genome annotated by CSBL at Korea University).</title>
        <authorList>
            <person name="Ahn J."/>
        </authorList>
    </citation>
    <scope>NUCLEOTIDE SEQUENCE [LARGE SCALE GENOMIC DNA]</scope>
    <source>
        <strain evidence="9 10">ATCC 20962</strain>
    </source>
</reference>
<keyword evidence="3" id="KW-0813">Transport</keyword>
<feature type="transmembrane region" description="Helical" evidence="7">
    <location>
        <begin position="523"/>
        <end position="541"/>
    </location>
</feature>
<evidence type="ECO:0000256" key="2">
    <source>
        <dbReference type="ARBA" id="ARBA00008170"/>
    </source>
</evidence>
<feature type="transmembrane region" description="Helical" evidence="7">
    <location>
        <begin position="160"/>
        <end position="180"/>
    </location>
</feature>
<keyword evidence="5 7" id="KW-1133">Transmembrane helix</keyword>
<evidence type="ECO:0000313" key="9">
    <source>
        <dbReference type="EMBL" id="RCK58941.1"/>
    </source>
</evidence>
<comment type="subcellular location">
    <subcellularLocation>
        <location evidence="1">Membrane</location>
        <topology evidence="1">Multi-pass membrane protein</topology>
    </subcellularLocation>
</comment>
<dbReference type="STRING" id="5486.A0A367Y1P2"/>
<evidence type="ECO:0000256" key="7">
    <source>
        <dbReference type="SAM" id="Phobius"/>
    </source>
</evidence>
<feature type="transmembrane region" description="Helical" evidence="7">
    <location>
        <begin position="54"/>
        <end position="77"/>
    </location>
</feature>
<dbReference type="InterPro" id="IPR051359">
    <property type="entry name" value="CaCA_antiporter"/>
</dbReference>
<feature type="transmembrane region" description="Helical" evidence="7">
    <location>
        <begin position="553"/>
        <end position="571"/>
    </location>
</feature>
<dbReference type="OrthoDB" id="407410at2759"/>
<feature type="domain" description="Sodium/calcium exchanger membrane region" evidence="8">
    <location>
        <begin position="420"/>
        <end position="567"/>
    </location>
</feature>
<comment type="caution">
    <text evidence="9">The sequence shown here is derived from an EMBL/GenBank/DDBJ whole genome shotgun (WGS) entry which is preliminary data.</text>
</comment>
<keyword evidence="6 7" id="KW-0472">Membrane</keyword>
<feature type="transmembrane region" description="Helical" evidence="7">
    <location>
        <begin position="187"/>
        <end position="206"/>
    </location>
</feature>
<dbReference type="AlphaFoldDB" id="A0A367Y1P2"/>
<evidence type="ECO:0000256" key="5">
    <source>
        <dbReference type="ARBA" id="ARBA00022989"/>
    </source>
</evidence>
<comment type="similarity">
    <text evidence="2">Belongs to the Ca(2+):cation antiporter (CaCA) (TC 2.A.19) family.</text>
</comment>
<feature type="transmembrane region" description="Helical" evidence="7">
    <location>
        <begin position="480"/>
        <end position="503"/>
    </location>
</feature>
<dbReference type="InterPro" id="IPR044880">
    <property type="entry name" value="NCX_ion-bd_dom_sf"/>
</dbReference>
<proteinExistence type="inferred from homology"/>
<evidence type="ECO:0000256" key="3">
    <source>
        <dbReference type="ARBA" id="ARBA00022448"/>
    </source>
</evidence>
<feature type="transmembrane region" description="Helical" evidence="7">
    <location>
        <begin position="416"/>
        <end position="441"/>
    </location>
</feature>
<dbReference type="GO" id="GO:0006874">
    <property type="term" value="P:intracellular calcium ion homeostasis"/>
    <property type="evidence" value="ECO:0007669"/>
    <property type="project" value="TreeGrafter"/>
</dbReference>
<dbReference type="PANTHER" id="PTHR12266">
    <property type="entry name" value="NA+/CA2+ K+ INDEPENDENT EXCHANGER"/>
    <property type="match status" value="1"/>
</dbReference>
<evidence type="ECO:0000256" key="1">
    <source>
        <dbReference type="ARBA" id="ARBA00004141"/>
    </source>
</evidence>
<keyword evidence="4 7" id="KW-0812">Transmembrane</keyword>
<feature type="transmembrane region" description="Helical" evidence="7">
    <location>
        <begin position="131"/>
        <end position="154"/>
    </location>
</feature>
<feature type="transmembrane region" description="Helical" evidence="7">
    <location>
        <begin position="382"/>
        <end position="404"/>
    </location>
</feature>
<evidence type="ECO:0000256" key="6">
    <source>
        <dbReference type="ARBA" id="ARBA00023136"/>
    </source>
</evidence>
<evidence type="ECO:0000256" key="4">
    <source>
        <dbReference type="ARBA" id="ARBA00022692"/>
    </source>
</evidence>
<keyword evidence="10" id="KW-1185">Reference proteome</keyword>